<proteinExistence type="predicted"/>
<name>C5FHU7_ARTOC</name>
<dbReference type="GeneID" id="9227791"/>
<dbReference type="HOGENOM" id="CLU_1948342_0_0_1"/>
<evidence type="ECO:0000313" key="1">
    <source>
        <dbReference type="EMBL" id="EEQ28927.1"/>
    </source>
</evidence>
<accession>C5FHU7</accession>
<organism evidence="1 2">
    <name type="scientific">Arthroderma otae (strain ATCC MYA-4605 / CBS 113480)</name>
    <name type="common">Microsporum canis</name>
    <dbReference type="NCBI Taxonomy" id="554155"/>
    <lineage>
        <taxon>Eukaryota</taxon>
        <taxon>Fungi</taxon>
        <taxon>Dikarya</taxon>
        <taxon>Ascomycota</taxon>
        <taxon>Pezizomycotina</taxon>
        <taxon>Eurotiomycetes</taxon>
        <taxon>Eurotiomycetidae</taxon>
        <taxon>Onygenales</taxon>
        <taxon>Arthrodermataceae</taxon>
        <taxon>Microsporum</taxon>
    </lineage>
</organism>
<evidence type="ECO:0000313" key="2">
    <source>
        <dbReference type="Proteomes" id="UP000002035"/>
    </source>
</evidence>
<sequence length="129" mass="14016">MQEIDEGLKLASSHGSQPTNCAILLFKALSNGLSGTPYTQTGALEVLHTGSMGQPEDANLSPNLAHEWYKYKKDQHGSPSAASWLLDTAAWADNHYLFTLEEFLDGIIATASSVLLRFAVATFFLTIDI</sequence>
<dbReference type="Proteomes" id="UP000002035">
    <property type="component" value="Unassembled WGS sequence"/>
</dbReference>
<protein>
    <submittedName>
        <fullName evidence="1">Uncharacterized protein</fullName>
    </submittedName>
</protein>
<reference evidence="2" key="1">
    <citation type="journal article" date="2012" name="MBio">
        <title>Comparative genome analysis of Trichophyton rubrum and related dermatophytes reveals candidate genes involved in infection.</title>
        <authorList>
            <person name="Martinez D.A."/>
            <person name="Oliver B.G."/>
            <person name="Graeser Y."/>
            <person name="Goldberg J.M."/>
            <person name="Li W."/>
            <person name="Martinez-Rossi N.M."/>
            <person name="Monod M."/>
            <person name="Shelest E."/>
            <person name="Barton R.C."/>
            <person name="Birch E."/>
            <person name="Brakhage A.A."/>
            <person name="Chen Z."/>
            <person name="Gurr S.J."/>
            <person name="Heiman D."/>
            <person name="Heitman J."/>
            <person name="Kosti I."/>
            <person name="Rossi A."/>
            <person name="Saif S."/>
            <person name="Samalova M."/>
            <person name="Saunders C.W."/>
            <person name="Shea T."/>
            <person name="Summerbell R.C."/>
            <person name="Xu J."/>
            <person name="Young S."/>
            <person name="Zeng Q."/>
            <person name="Birren B.W."/>
            <person name="Cuomo C.A."/>
            <person name="White T.C."/>
        </authorList>
    </citation>
    <scope>NUCLEOTIDE SEQUENCE [LARGE SCALE GENOMIC DNA]</scope>
    <source>
        <strain evidence="2">ATCC MYA-4605 / CBS 113480</strain>
    </source>
</reference>
<dbReference type="EMBL" id="DS995702">
    <property type="protein sequence ID" value="EEQ28927.1"/>
    <property type="molecule type" value="Genomic_DNA"/>
</dbReference>
<dbReference type="AlphaFoldDB" id="C5FHU7"/>
<keyword evidence="2" id="KW-1185">Reference proteome</keyword>
<dbReference type="VEuPathDB" id="FungiDB:MCYG_01746"/>
<gene>
    <name evidence="1" type="ORF">MCYG_01746</name>
</gene>
<dbReference type="RefSeq" id="XP_002848812.1">
    <property type="nucleotide sequence ID" value="XM_002848766.1"/>
</dbReference>